<protein>
    <recommendedName>
        <fullName evidence="1">Orc1-like AAA ATPase domain-containing protein</fullName>
    </recommendedName>
</protein>
<proteinExistence type="predicted"/>
<name>A0A0F9JZC6_9ZZZZ</name>
<accession>A0A0F9JZC6</accession>
<gene>
    <name evidence="2" type="ORF">LCGC14_1393550</name>
</gene>
<feature type="non-terminal residue" evidence="2">
    <location>
        <position position="254"/>
    </location>
</feature>
<dbReference type="InterPro" id="IPR041664">
    <property type="entry name" value="AAA_16"/>
</dbReference>
<evidence type="ECO:0000259" key="1">
    <source>
        <dbReference type="Pfam" id="PF13191"/>
    </source>
</evidence>
<dbReference type="Gene3D" id="3.40.50.300">
    <property type="entry name" value="P-loop containing nucleotide triphosphate hydrolases"/>
    <property type="match status" value="1"/>
</dbReference>
<dbReference type="EMBL" id="LAZR01009032">
    <property type="protein sequence ID" value="KKM75103.1"/>
    <property type="molecule type" value="Genomic_DNA"/>
</dbReference>
<dbReference type="InterPro" id="IPR027417">
    <property type="entry name" value="P-loop_NTPase"/>
</dbReference>
<evidence type="ECO:0000313" key="2">
    <source>
        <dbReference type="EMBL" id="KKM75103.1"/>
    </source>
</evidence>
<dbReference type="SUPFAM" id="SSF52540">
    <property type="entry name" value="P-loop containing nucleoside triphosphate hydrolases"/>
    <property type="match status" value="1"/>
</dbReference>
<organism evidence="2">
    <name type="scientific">marine sediment metagenome</name>
    <dbReference type="NCBI Taxonomy" id="412755"/>
    <lineage>
        <taxon>unclassified sequences</taxon>
        <taxon>metagenomes</taxon>
        <taxon>ecological metagenomes</taxon>
    </lineage>
</organism>
<comment type="caution">
    <text evidence="2">The sequence shown here is derived from an EMBL/GenBank/DDBJ whole genome shotgun (WGS) entry which is preliminary data.</text>
</comment>
<reference evidence="2" key="1">
    <citation type="journal article" date="2015" name="Nature">
        <title>Complex archaea that bridge the gap between prokaryotes and eukaryotes.</title>
        <authorList>
            <person name="Spang A."/>
            <person name="Saw J.H."/>
            <person name="Jorgensen S.L."/>
            <person name="Zaremba-Niedzwiedzka K."/>
            <person name="Martijn J."/>
            <person name="Lind A.E."/>
            <person name="van Eijk R."/>
            <person name="Schleper C."/>
            <person name="Guy L."/>
            <person name="Ettema T.J."/>
        </authorList>
    </citation>
    <scope>NUCLEOTIDE SEQUENCE</scope>
</reference>
<dbReference type="Pfam" id="PF13191">
    <property type="entry name" value="AAA_16"/>
    <property type="match status" value="1"/>
</dbReference>
<sequence>MESLQKKERWISKCKKNFLNLDNPNPFPKPPIAANYYNNPPMFCYGRDNQITEITHEVLESVNSSEPKLIRILGKQGIGKSTLICWCINKIITNIPLIIVYLETSGQPEDFKMKSLYRQLISKVSKSLVFNDLIINSIKRFIKIFTESGGTLYNNLSNKFSGEEITNLISDIDFTKSRIKEATFTQKLFELINNNAMLLSSLIPVDLTFLLTFWKAHVQNPEYLQYQTAFRGENAYKGFNIETDGDASKYIDEF</sequence>
<feature type="domain" description="Orc1-like AAA ATPase" evidence="1">
    <location>
        <begin position="44"/>
        <end position="133"/>
    </location>
</feature>
<dbReference type="AlphaFoldDB" id="A0A0F9JZC6"/>